<dbReference type="Proteomes" id="UP000828048">
    <property type="component" value="Chromosome 8"/>
</dbReference>
<organism evidence="1 2">
    <name type="scientific">Vaccinium darrowii</name>
    <dbReference type="NCBI Taxonomy" id="229202"/>
    <lineage>
        <taxon>Eukaryota</taxon>
        <taxon>Viridiplantae</taxon>
        <taxon>Streptophyta</taxon>
        <taxon>Embryophyta</taxon>
        <taxon>Tracheophyta</taxon>
        <taxon>Spermatophyta</taxon>
        <taxon>Magnoliopsida</taxon>
        <taxon>eudicotyledons</taxon>
        <taxon>Gunneridae</taxon>
        <taxon>Pentapetalae</taxon>
        <taxon>asterids</taxon>
        <taxon>Ericales</taxon>
        <taxon>Ericaceae</taxon>
        <taxon>Vaccinioideae</taxon>
        <taxon>Vaccinieae</taxon>
        <taxon>Vaccinium</taxon>
    </lineage>
</organism>
<dbReference type="EMBL" id="CM037158">
    <property type="protein sequence ID" value="KAH7851091.1"/>
    <property type="molecule type" value="Genomic_DNA"/>
</dbReference>
<name>A0ACB7YCB8_9ERIC</name>
<protein>
    <submittedName>
        <fullName evidence="1">Uncharacterized protein</fullName>
    </submittedName>
</protein>
<reference evidence="1 2" key="1">
    <citation type="journal article" date="2021" name="Hortic Res">
        <title>High-quality reference genome and annotation aids understanding of berry development for evergreen blueberry (Vaccinium darrowii).</title>
        <authorList>
            <person name="Yu J."/>
            <person name="Hulse-Kemp A.M."/>
            <person name="Babiker E."/>
            <person name="Staton M."/>
        </authorList>
    </citation>
    <scope>NUCLEOTIDE SEQUENCE [LARGE SCALE GENOMIC DNA]</scope>
    <source>
        <strain evidence="2">cv. NJ 8807/NJ 8810</strain>
        <tissue evidence="1">Young leaf</tissue>
    </source>
</reference>
<keyword evidence="2" id="KW-1185">Reference proteome</keyword>
<proteinExistence type="predicted"/>
<accession>A0ACB7YCB8</accession>
<evidence type="ECO:0000313" key="1">
    <source>
        <dbReference type="EMBL" id="KAH7851091.1"/>
    </source>
</evidence>
<comment type="caution">
    <text evidence="1">The sequence shown here is derived from an EMBL/GenBank/DDBJ whole genome shotgun (WGS) entry which is preliminary data.</text>
</comment>
<gene>
    <name evidence="1" type="ORF">Vadar_007165</name>
</gene>
<sequence>MSLVLEDSNLKSYLCNIIDTPGHVNFSDEMTAALRLADGAVLIVDAAEGVMDAYHKIRHTIEVINNHISAASSTAWNVQLIDPAVGNVCFASASAGWSFTLQSFAKLYVNLHGIPFDATKFASRLWGDYYFNSDARAFRKKQPPNGAERSFVQFVLEPLYKIYSQVIGEHKKSVETTLAELGVTLSNASYKLNVRPLLRFACNSVFGSATGFTAMLVHHIPSAQEAASRKVEHIYTGPMDSSICKAMDECGPSGPLMVNITKLYPKSDCSVFNAFGRVYSGEIQTGVDTSIIKTATLCNVDYDEDMYIFRPPQFNTLPVVKTATEPLNPSELPKMVEGLRKISKSYPLAITKVEKSREHTILVTGELYLDSVMKDLRELYSEVEVKVADPVVPFCETVVESSSIMCFAETPNKRNKITMIAEPLERGLAEDIENGVVSLDWSQKKIVNFFQEKYDWDLLEARGIWAFGPGKQGPNILLDATLSSEVDKTLLNAVKDSIVQGFQWAAREGPLCDEPIRNVKFRIVDAKIAPEPLQRSSGQIIPTARRVAYSAFLMATPQLMEPVYYVKIQTPRDCIHNLHVIESFGFKTDLRYHTQEQTFCLSVFDHWAMVPGDPIDKSIVLRPLEPAPIQHLAREFMVKTRRRKGMSEDVSINKFFDEAMLTELAQQAADLHQQMM</sequence>
<evidence type="ECO:0000313" key="2">
    <source>
        <dbReference type="Proteomes" id="UP000828048"/>
    </source>
</evidence>